<evidence type="ECO:0000313" key="2">
    <source>
        <dbReference type="Proteomes" id="UP000215215"/>
    </source>
</evidence>
<dbReference type="InterPro" id="IPR055811">
    <property type="entry name" value="DUF7387"/>
</dbReference>
<dbReference type="InterPro" id="IPR051404">
    <property type="entry name" value="TA_system_antitoxin"/>
</dbReference>
<name>A0A235BQK1_UNCW3</name>
<dbReference type="Proteomes" id="UP000215215">
    <property type="component" value="Unassembled WGS sequence"/>
</dbReference>
<dbReference type="InterPro" id="IPR035069">
    <property type="entry name" value="TTHA1013/TTHA0281-like"/>
</dbReference>
<gene>
    <name evidence="1" type="ORF">CH333_09255</name>
</gene>
<dbReference type="SUPFAM" id="SSF143100">
    <property type="entry name" value="TTHA1013/TTHA0281-like"/>
    <property type="match status" value="1"/>
</dbReference>
<comment type="caution">
    <text evidence="1">The sequence shown here is derived from an EMBL/GenBank/DDBJ whole genome shotgun (WGS) entry which is preliminary data.</text>
</comment>
<dbReference type="EMBL" id="NOZQ01000209">
    <property type="protein sequence ID" value="OYD13987.1"/>
    <property type="molecule type" value="Genomic_DNA"/>
</dbReference>
<reference evidence="1 2" key="1">
    <citation type="submission" date="2017-07" db="EMBL/GenBank/DDBJ databases">
        <title>Recovery of genomes from metagenomes via a dereplication, aggregation, and scoring strategy.</title>
        <authorList>
            <person name="Sieber C.M."/>
            <person name="Probst A.J."/>
            <person name="Sharrar A."/>
            <person name="Thomas B.C."/>
            <person name="Hess M."/>
            <person name="Tringe S.G."/>
            <person name="Banfield J.F."/>
        </authorList>
    </citation>
    <scope>NUCLEOTIDE SEQUENCE [LARGE SCALE GENOMIC DNA]</scope>
    <source>
        <strain evidence="1">JGI_Cruoil_03_44_89</strain>
    </source>
</reference>
<dbReference type="AlphaFoldDB" id="A0A235BQK1"/>
<dbReference type="PANTHER" id="PTHR34504">
    <property type="entry name" value="ANTITOXIN HICB"/>
    <property type="match status" value="1"/>
</dbReference>
<organism evidence="1 2">
    <name type="scientific">candidate division WOR-3 bacterium JGI_Cruoil_03_44_89</name>
    <dbReference type="NCBI Taxonomy" id="1973748"/>
    <lineage>
        <taxon>Bacteria</taxon>
        <taxon>Bacteria division WOR-3</taxon>
    </lineage>
</organism>
<dbReference type="Gene3D" id="3.30.160.250">
    <property type="match status" value="1"/>
</dbReference>
<proteinExistence type="predicted"/>
<evidence type="ECO:0000313" key="1">
    <source>
        <dbReference type="EMBL" id="OYD13987.1"/>
    </source>
</evidence>
<dbReference type="PANTHER" id="PTHR34504:SF2">
    <property type="entry name" value="UPF0150 PROTEIN SSL0259"/>
    <property type="match status" value="1"/>
</dbReference>
<accession>A0A235BQK1</accession>
<protein>
    <submittedName>
        <fullName evidence="1">HicB family protein</fullName>
    </submittedName>
</protein>
<dbReference type="Pfam" id="PF24113">
    <property type="entry name" value="DUF7387"/>
    <property type="match status" value="1"/>
</dbReference>
<sequence length="79" mass="8995">MKSYNFTSVIWREEAGYVSKCPELGVASAGDTVEEALKNLREAVELYLENAKELGMIDEIETEFKFKEKFTSPLEVSVR</sequence>